<dbReference type="HOGENOM" id="CLU_000445_69_5_1"/>
<dbReference type="eggNOG" id="KOG1601">
    <property type="taxonomic scope" value="Eukaryota"/>
</dbReference>
<organism evidence="4">
    <name type="scientific">Brachypodium distachyon</name>
    <name type="common">Purple false brome</name>
    <name type="synonym">Trachynia distachya</name>
    <dbReference type="NCBI Taxonomy" id="15368"/>
    <lineage>
        <taxon>Eukaryota</taxon>
        <taxon>Viridiplantae</taxon>
        <taxon>Streptophyta</taxon>
        <taxon>Embryophyta</taxon>
        <taxon>Tracheophyta</taxon>
        <taxon>Spermatophyta</taxon>
        <taxon>Magnoliopsida</taxon>
        <taxon>Liliopsida</taxon>
        <taxon>Poales</taxon>
        <taxon>Poaceae</taxon>
        <taxon>BOP clade</taxon>
        <taxon>Pooideae</taxon>
        <taxon>Stipodae</taxon>
        <taxon>Brachypodieae</taxon>
        <taxon>Brachypodium</taxon>
    </lineage>
</organism>
<evidence type="ECO:0000256" key="2">
    <source>
        <dbReference type="PROSITE-ProRule" id="PRU00169"/>
    </source>
</evidence>
<dbReference type="Gramene" id="KQJ93228">
    <property type="protein sequence ID" value="KQJ93228"/>
    <property type="gene ID" value="BRADI_3g03295v3"/>
</dbReference>
<reference evidence="5" key="3">
    <citation type="submission" date="2018-08" db="UniProtKB">
        <authorList>
            <consortium name="EnsemblPlants"/>
        </authorList>
    </citation>
    <scope>IDENTIFICATION</scope>
    <source>
        <strain evidence="5">cv. Bd21</strain>
    </source>
</reference>
<dbReference type="GO" id="GO:0000160">
    <property type="term" value="P:phosphorelay signal transduction system"/>
    <property type="evidence" value="ECO:0007669"/>
    <property type="project" value="UniProtKB-KW"/>
</dbReference>
<evidence type="ECO:0000256" key="1">
    <source>
        <dbReference type="ARBA" id="ARBA00023012"/>
    </source>
</evidence>
<dbReference type="PANTHER" id="PTHR43874">
    <property type="entry name" value="TWO-COMPONENT RESPONSE REGULATOR"/>
    <property type="match status" value="1"/>
</dbReference>
<dbReference type="SUPFAM" id="SSF52172">
    <property type="entry name" value="CheY-like"/>
    <property type="match status" value="1"/>
</dbReference>
<proteinExistence type="predicted"/>
<feature type="domain" description="Response regulatory" evidence="3">
    <location>
        <begin position="17"/>
        <end position="133"/>
    </location>
</feature>
<dbReference type="InterPro" id="IPR001789">
    <property type="entry name" value="Sig_transdc_resp-reg_receiver"/>
</dbReference>
<evidence type="ECO:0000313" key="4">
    <source>
        <dbReference type="EMBL" id="KQJ93228.1"/>
    </source>
</evidence>
<dbReference type="EnsemblPlants" id="KQJ93228">
    <property type="protein sequence ID" value="KQJ93228"/>
    <property type="gene ID" value="BRADI_3g03295v3"/>
</dbReference>
<dbReference type="Pfam" id="PF00072">
    <property type="entry name" value="Response_reg"/>
    <property type="match status" value="1"/>
</dbReference>
<sequence>MSTPSIGNEPEGTRRPHVLVVDDTRGDRLVLTYLLQRSHVRVTAVEGVKEALEFLDSQNDVNMIVSDYCMPEMNGYDLLMEVKNSPPLAHIPVVIASSDNIPERIQKCLDGGAKEYIVKPVQIPDVLRILRYI</sequence>
<evidence type="ECO:0000313" key="6">
    <source>
        <dbReference type="Proteomes" id="UP000008810"/>
    </source>
</evidence>
<dbReference type="EMBL" id="CM000882">
    <property type="protein sequence ID" value="KQJ93228.1"/>
    <property type="molecule type" value="Genomic_DNA"/>
</dbReference>
<dbReference type="FunCoup" id="I1HX06">
    <property type="interactions" value="21"/>
</dbReference>
<dbReference type="Proteomes" id="UP000008810">
    <property type="component" value="Chromosome 3"/>
</dbReference>
<keyword evidence="2" id="KW-0597">Phosphoprotein</keyword>
<dbReference type="SMART" id="SM00448">
    <property type="entry name" value="REC"/>
    <property type="match status" value="1"/>
</dbReference>
<dbReference type="PANTHER" id="PTHR43874:SF33">
    <property type="entry name" value="TWO-COMPONENT RESPONSE REGULATOR ORR8"/>
    <property type="match status" value="1"/>
</dbReference>
<name>I1HX06_BRADI</name>
<accession>I1HX06</accession>
<dbReference type="STRING" id="15368.I1HX06"/>
<protein>
    <recommendedName>
        <fullName evidence="3">Response regulatory domain-containing protein</fullName>
    </recommendedName>
</protein>
<dbReference type="AlphaFoldDB" id="I1HX06"/>
<dbReference type="OrthoDB" id="599780at2759"/>
<dbReference type="RefSeq" id="XP_003570898.1">
    <property type="nucleotide sequence ID" value="XM_003570850.1"/>
</dbReference>
<dbReference type="OMA" id="HVDRHVI"/>
<dbReference type="GO" id="GO:0009736">
    <property type="term" value="P:cytokinin-activated signaling pathway"/>
    <property type="evidence" value="ECO:0007669"/>
    <property type="project" value="InterPro"/>
</dbReference>
<evidence type="ECO:0000259" key="3">
    <source>
        <dbReference type="PROSITE" id="PS50110"/>
    </source>
</evidence>
<dbReference type="PROSITE" id="PS50110">
    <property type="entry name" value="RESPONSE_REGULATORY"/>
    <property type="match status" value="1"/>
</dbReference>
<reference evidence="4" key="2">
    <citation type="submission" date="2017-06" db="EMBL/GenBank/DDBJ databases">
        <title>WGS assembly of Brachypodium distachyon.</title>
        <authorList>
            <consortium name="The International Brachypodium Initiative"/>
            <person name="Lucas S."/>
            <person name="Harmon-Smith M."/>
            <person name="Lail K."/>
            <person name="Tice H."/>
            <person name="Grimwood J."/>
            <person name="Bruce D."/>
            <person name="Barry K."/>
            <person name="Shu S."/>
            <person name="Lindquist E."/>
            <person name="Wang M."/>
            <person name="Pitluck S."/>
            <person name="Vogel J.P."/>
            <person name="Garvin D.F."/>
            <person name="Mockler T.C."/>
            <person name="Schmutz J."/>
            <person name="Rokhsar D."/>
            <person name="Bevan M.W."/>
        </authorList>
    </citation>
    <scope>NUCLEOTIDE SEQUENCE</scope>
    <source>
        <strain evidence="4">Bd21</strain>
    </source>
</reference>
<dbReference type="InterPro" id="IPR045279">
    <property type="entry name" value="ARR-like"/>
</dbReference>
<gene>
    <name evidence="5" type="primary">LOC100840124</name>
    <name evidence="4" type="ORF">BRADI_3g03295v3</name>
</gene>
<dbReference type="Gene3D" id="3.40.50.2300">
    <property type="match status" value="1"/>
</dbReference>
<dbReference type="GeneID" id="100840124"/>
<keyword evidence="6" id="KW-1185">Reference proteome</keyword>
<dbReference type="InterPro" id="IPR011006">
    <property type="entry name" value="CheY-like_superfamily"/>
</dbReference>
<feature type="modified residue" description="4-aspartylphosphate" evidence="2">
    <location>
        <position position="67"/>
    </location>
</feature>
<dbReference type="KEGG" id="bdi:100840124"/>
<evidence type="ECO:0000313" key="5">
    <source>
        <dbReference type="EnsemblPlants" id="KQJ93228"/>
    </source>
</evidence>
<reference evidence="4 5" key="1">
    <citation type="journal article" date="2010" name="Nature">
        <title>Genome sequencing and analysis of the model grass Brachypodium distachyon.</title>
        <authorList>
            <consortium name="International Brachypodium Initiative"/>
        </authorList>
    </citation>
    <scope>NUCLEOTIDE SEQUENCE [LARGE SCALE GENOMIC DNA]</scope>
    <source>
        <strain evidence="4 5">Bd21</strain>
    </source>
</reference>
<keyword evidence="1" id="KW-0902">Two-component regulatory system</keyword>